<dbReference type="PANTHER" id="PTHR37423">
    <property type="entry name" value="SOLUBLE LYTIC MUREIN TRANSGLYCOSYLASE-RELATED"/>
    <property type="match status" value="1"/>
</dbReference>
<dbReference type="InterPro" id="IPR023346">
    <property type="entry name" value="Lysozyme-like_dom_sf"/>
</dbReference>
<evidence type="ECO:0000259" key="2">
    <source>
        <dbReference type="Pfam" id="PF01464"/>
    </source>
</evidence>
<accession>A0A1D8AYG7</accession>
<keyword evidence="4" id="KW-1185">Reference proteome</keyword>
<dbReference type="GO" id="GO:0008933">
    <property type="term" value="F:peptidoglycan lytic transglycosylase activity"/>
    <property type="evidence" value="ECO:0007669"/>
    <property type="project" value="InterPro"/>
</dbReference>
<dbReference type="EC" id="4.2.2.-" evidence="3"/>
<dbReference type="Gene3D" id="1.10.530.10">
    <property type="match status" value="1"/>
</dbReference>
<dbReference type="STRING" id="1838286.Verru16b_03033"/>
<dbReference type="PANTHER" id="PTHR37423:SF2">
    <property type="entry name" value="MEMBRANE-BOUND LYTIC MUREIN TRANSGLYCOSYLASE C"/>
    <property type="match status" value="1"/>
</dbReference>
<comment type="similarity">
    <text evidence="1">Belongs to the transglycosylase Slt family.</text>
</comment>
<dbReference type="GO" id="GO:0000270">
    <property type="term" value="P:peptidoglycan metabolic process"/>
    <property type="evidence" value="ECO:0007669"/>
    <property type="project" value="InterPro"/>
</dbReference>
<dbReference type="EMBL" id="CP016094">
    <property type="protein sequence ID" value="AOS45942.1"/>
    <property type="molecule type" value="Genomic_DNA"/>
</dbReference>
<dbReference type="CDD" id="cd16894">
    <property type="entry name" value="MltD-like"/>
    <property type="match status" value="1"/>
</dbReference>
<dbReference type="GO" id="GO:0016020">
    <property type="term" value="C:membrane"/>
    <property type="evidence" value="ECO:0007669"/>
    <property type="project" value="InterPro"/>
</dbReference>
<dbReference type="OrthoDB" id="9815002at2"/>
<dbReference type="KEGG" id="obg:Verru16b_03033"/>
<sequence>MTQLQPVFAAGGVPGQLVWLAEVESTFNPRARSPAGARGLFQLMPATARELGLSTTLPDERTDPQKSAQAAAKMLRGLHARFGDWPLALAAYNAGPGRVQRTLTQHRAKSFAEIAHVLPLETRLYVPKVLAVLRVRSGLVLAGPGKS</sequence>
<dbReference type="Pfam" id="PF01464">
    <property type="entry name" value="SLT"/>
    <property type="match status" value="1"/>
</dbReference>
<evidence type="ECO:0000256" key="1">
    <source>
        <dbReference type="ARBA" id="ARBA00007734"/>
    </source>
</evidence>
<protein>
    <submittedName>
        <fullName evidence="3">Membrane-bound lytic murein transglycosylase D</fullName>
        <ecNumber evidence="3">4.2.2.-</ecNumber>
    </submittedName>
</protein>
<gene>
    <name evidence="3" type="primary">mltD</name>
    <name evidence="3" type="ORF">Verru16b_03033</name>
</gene>
<evidence type="ECO:0000313" key="4">
    <source>
        <dbReference type="Proteomes" id="UP000095228"/>
    </source>
</evidence>
<evidence type="ECO:0000313" key="3">
    <source>
        <dbReference type="EMBL" id="AOS45942.1"/>
    </source>
</evidence>
<dbReference type="AlphaFoldDB" id="A0A1D8AYG7"/>
<dbReference type="SUPFAM" id="SSF53955">
    <property type="entry name" value="Lysozyme-like"/>
    <property type="match status" value="1"/>
</dbReference>
<keyword evidence="3" id="KW-0456">Lyase</keyword>
<proteinExistence type="inferred from homology"/>
<organism evidence="3 4">
    <name type="scientific">Lacunisphaera limnophila</name>
    <dbReference type="NCBI Taxonomy" id="1838286"/>
    <lineage>
        <taxon>Bacteria</taxon>
        <taxon>Pseudomonadati</taxon>
        <taxon>Verrucomicrobiota</taxon>
        <taxon>Opitutia</taxon>
        <taxon>Opitutales</taxon>
        <taxon>Opitutaceae</taxon>
        <taxon>Lacunisphaera</taxon>
    </lineage>
</organism>
<name>A0A1D8AYG7_9BACT</name>
<dbReference type="PROSITE" id="PS00922">
    <property type="entry name" value="TRANSGLYCOSYLASE"/>
    <property type="match status" value="1"/>
</dbReference>
<feature type="domain" description="Transglycosylase SLT" evidence="2">
    <location>
        <begin position="15"/>
        <end position="113"/>
    </location>
</feature>
<dbReference type="InterPro" id="IPR008258">
    <property type="entry name" value="Transglycosylase_SLT_dom_1"/>
</dbReference>
<reference evidence="3 4" key="1">
    <citation type="submission" date="2016-06" db="EMBL/GenBank/DDBJ databases">
        <title>Three novel species with peptidoglycan cell walls form the new genus Lacunisphaera gen. nov. in the family Opitutaceae of the verrucomicrobial subdivision 4.</title>
        <authorList>
            <person name="Rast P."/>
            <person name="Gloeckner I."/>
            <person name="Jogler M."/>
            <person name="Boedeker C."/>
            <person name="Jeske O."/>
            <person name="Wiegand S."/>
            <person name="Reinhardt R."/>
            <person name="Schumann P."/>
            <person name="Rohde M."/>
            <person name="Spring S."/>
            <person name="Gloeckner F.O."/>
            <person name="Jogler C."/>
        </authorList>
    </citation>
    <scope>NUCLEOTIDE SEQUENCE [LARGE SCALE GENOMIC DNA]</scope>
    <source>
        <strain evidence="3 4">IG16b</strain>
    </source>
</reference>
<dbReference type="InterPro" id="IPR000189">
    <property type="entry name" value="Transglyc_AS"/>
</dbReference>
<dbReference type="Proteomes" id="UP000095228">
    <property type="component" value="Chromosome"/>
</dbReference>